<dbReference type="PROSITE" id="PS50068">
    <property type="entry name" value="LDLRA_2"/>
    <property type="match status" value="1"/>
</dbReference>
<reference evidence="4" key="1">
    <citation type="journal article" date="2019" name="bioRxiv">
        <title>The Genome of the Zebra Mussel, Dreissena polymorpha: A Resource for Invasive Species Research.</title>
        <authorList>
            <person name="McCartney M.A."/>
            <person name="Auch B."/>
            <person name="Kono T."/>
            <person name="Mallez S."/>
            <person name="Zhang Y."/>
            <person name="Obille A."/>
            <person name="Becker A."/>
            <person name="Abrahante J.E."/>
            <person name="Garbe J."/>
            <person name="Badalamenti J.P."/>
            <person name="Herman A."/>
            <person name="Mangelson H."/>
            <person name="Liachko I."/>
            <person name="Sullivan S."/>
            <person name="Sone E.D."/>
            <person name="Koren S."/>
            <person name="Silverstein K.A.T."/>
            <person name="Beckman K.B."/>
            <person name="Gohl D.M."/>
        </authorList>
    </citation>
    <scope>NUCLEOTIDE SEQUENCE</scope>
    <source>
        <strain evidence="4">Duluth1</strain>
        <tissue evidence="4">Whole animal</tissue>
    </source>
</reference>
<dbReference type="InterPro" id="IPR002172">
    <property type="entry name" value="LDrepeatLR_classA_rpt"/>
</dbReference>
<dbReference type="EMBL" id="JAIWYP010000005">
    <property type="protein sequence ID" value="KAH3821297.1"/>
    <property type="molecule type" value="Genomic_DNA"/>
</dbReference>
<keyword evidence="1 2" id="KW-1015">Disulfide bond</keyword>
<dbReference type="SUPFAM" id="SSF49854">
    <property type="entry name" value="Spermadhesin, CUB domain"/>
    <property type="match status" value="1"/>
</dbReference>
<evidence type="ECO:0008006" key="6">
    <source>
        <dbReference type="Google" id="ProtNLM"/>
    </source>
</evidence>
<evidence type="ECO:0000256" key="2">
    <source>
        <dbReference type="PROSITE-ProRule" id="PRU00124"/>
    </source>
</evidence>
<dbReference type="InterPro" id="IPR035914">
    <property type="entry name" value="Sperma_CUB_dom_sf"/>
</dbReference>
<dbReference type="InterPro" id="IPR023415">
    <property type="entry name" value="LDLR_class-A_CS"/>
</dbReference>
<gene>
    <name evidence="4" type="ORF">DPMN_123060</name>
</gene>
<keyword evidence="3" id="KW-1133">Transmembrane helix</keyword>
<keyword evidence="3" id="KW-0472">Membrane</keyword>
<name>A0A9D4GWP2_DREPO</name>
<comment type="caution">
    <text evidence="2">Lacks conserved residue(s) required for the propagation of feature annotation.</text>
</comment>
<dbReference type="AlphaFoldDB" id="A0A9D4GWP2"/>
<dbReference type="CDD" id="cd00112">
    <property type="entry name" value="LDLa"/>
    <property type="match status" value="1"/>
</dbReference>
<evidence type="ECO:0000256" key="3">
    <source>
        <dbReference type="SAM" id="Phobius"/>
    </source>
</evidence>
<reference evidence="4" key="2">
    <citation type="submission" date="2020-11" db="EMBL/GenBank/DDBJ databases">
        <authorList>
            <person name="McCartney M.A."/>
            <person name="Auch B."/>
            <person name="Kono T."/>
            <person name="Mallez S."/>
            <person name="Becker A."/>
            <person name="Gohl D.M."/>
            <person name="Silverstein K.A.T."/>
            <person name="Koren S."/>
            <person name="Bechman K.B."/>
            <person name="Herman A."/>
            <person name="Abrahante J.E."/>
            <person name="Garbe J."/>
        </authorList>
    </citation>
    <scope>NUCLEOTIDE SEQUENCE</scope>
    <source>
        <strain evidence="4">Duluth1</strain>
        <tissue evidence="4">Whole animal</tissue>
    </source>
</reference>
<dbReference type="Proteomes" id="UP000828390">
    <property type="component" value="Unassembled WGS sequence"/>
</dbReference>
<dbReference type="Gene3D" id="2.60.120.290">
    <property type="entry name" value="Spermadhesin, CUB domain"/>
    <property type="match status" value="1"/>
</dbReference>
<feature type="disulfide bond" evidence="2">
    <location>
        <begin position="129"/>
        <end position="144"/>
    </location>
</feature>
<dbReference type="SUPFAM" id="SSF57424">
    <property type="entry name" value="LDL receptor-like module"/>
    <property type="match status" value="1"/>
</dbReference>
<feature type="disulfide bond" evidence="2">
    <location>
        <begin position="117"/>
        <end position="135"/>
    </location>
</feature>
<dbReference type="Gene3D" id="4.10.400.10">
    <property type="entry name" value="Low-density Lipoprotein Receptor"/>
    <property type="match status" value="1"/>
</dbReference>
<dbReference type="Pfam" id="PF00057">
    <property type="entry name" value="Ldl_recept_a"/>
    <property type="match status" value="1"/>
</dbReference>
<dbReference type="InterPro" id="IPR036055">
    <property type="entry name" value="LDL_receptor-like_sf"/>
</dbReference>
<proteinExistence type="predicted"/>
<comment type="caution">
    <text evidence="4">The sequence shown here is derived from an EMBL/GenBank/DDBJ whole genome shotgun (WGS) entry which is preliminary data.</text>
</comment>
<evidence type="ECO:0000313" key="5">
    <source>
        <dbReference type="Proteomes" id="UP000828390"/>
    </source>
</evidence>
<dbReference type="SMART" id="SM00192">
    <property type="entry name" value="LDLa"/>
    <property type="match status" value="1"/>
</dbReference>
<dbReference type="PROSITE" id="PS01209">
    <property type="entry name" value="LDLRA_1"/>
    <property type="match status" value="1"/>
</dbReference>
<accession>A0A9D4GWP2</accession>
<protein>
    <recommendedName>
        <fullName evidence="6">CUB domain-containing protein</fullName>
    </recommendedName>
</protein>
<keyword evidence="5" id="KW-1185">Reference proteome</keyword>
<organism evidence="4 5">
    <name type="scientific">Dreissena polymorpha</name>
    <name type="common">Zebra mussel</name>
    <name type="synonym">Mytilus polymorpha</name>
    <dbReference type="NCBI Taxonomy" id="45954"/>
    <lineage>
        <taxon>Eukaryota</taxon>
        <taxon>Metazoa</taxon>
        <taxon>Spiralia</taxon>
        <taxon>Lophotrochozoa</taxon>
        <taxon>Mollusca</taxon>
        <taxon>Bivalvia</taxon>
        <taxon>Autobranchia</taxon>
        <taxon>Heteroconchia</taxon>
        <taxon>Euheterodonta</taxon>
        <taxon>Imparidentia</taxon>
        <taxon>Neoheterodontei</taxon>
        <taxon>Myida</taxon>
        <taxon>Dreissenoidea</taxon>
        <taxon>Dreissenidae</taxon>
        <taxon>Dreissena</taxon>
    </lineage>
</organism>
<keyword evidence="3" id="KW-0812">Transmembrane</keyword>
<evidence type="ECO:0000313" key="4">
    <source>
        <dbReference type="EMBL" id="KAH3821297.1"/>
    </source>
</evidence>
<feature type="transmembrane region" description="Helical" evidence="3">
    <location>
        <begin position="155"/>
        <end position="178"/>
    </location>
</feature>
<evidence type="ECO:0000256" key="1">
    <source>
        <dbReference type="ARBA" id="ARBA00023157"/>
    </source>
</evidence>
<sequence length="209" mass="22658">MKRYGTDCGGVVSNVSGIIFYSGVNQTMECIWVIQVPAGNIVNASLTMTGNPNGDDNVLVVKDGDTGYTPEYVPQQNMTILSQTNHLLIYNSYKARNNTGPMNLTVTYSTALCGHSCNNSICMLPDWRCNGKNDCGDGSDELNCSPPNVDTKNSIAGWCVFSFLAGVVLTVIVVKIPCCIRYFRQRRNGILNSQMDPISATSVSAETAF</sequence>